<protein>
    <recommendedName>
        <fullName evidence="4">LysR substrate-binding domain-containing protein</fullName>
    </recommendedName>
</protein>
<reference evidence="2" key="1">
    <citation type="submission" date="2020-01" db="EMBL/GenBank/DDBJ databases">
        <authorList>
            <person name="Rat A."/>
        </authorList>
    </citation>
    <scope>NUCLEOTIDE SEQUENCE</scope>
    <source>
        <strain evidence="2">LMG 28251</strain>
    </source>
</reference>
<feature type="region of interest" description="Disordered" evidence="1">
    <location>
        <begin position="1"/>
        <end position="24"/>
    </location>
</feature>
<dbReference type="AlphaFoldDB" id="A0AAF1JX12"/>
<dbReference type="EMBL" id="JAAEDH010000012">
    <property type="protein sequence ID" value="MBR0655777.1"/>
    <property type="molecule type" value="Genomic_DNA"/>
</dbReference>
<name>A0AAF1JX12_9PROT</name>
<dbReference type="Gene3D" id="3.40.190.10">
    <property type="entry name" value="Periplasmic binding protein-like II"/>
    <property type="match status" value="2"/>
</dbReference>
<evidence type="ECO:0008006" key="4">
    <source>
        <dbReference type="Google" id="ProtNLM"/>
    </source>
</evidence>
<sequence>MSITSVAAYTSTGPTAEGRAGISQRRTGDAFASRRIWQRVTWPGLYDAILAACRTAGLFTSVLKNAPRLPATLSLVAAGLGISLVPASMRRLAVAGVTYRGLEDGPGLLAPIRLVLRMVGASATSIQFAAAIKRLAANARAPMPETEG</sequence>
<accession>A0AAF1JX12</accession>
<evidence type="ECO:0000313" key="3">
    <source>
        <dbReference type="Proteomes" id="UP001196068"/>
    </source>
</evidence>
<gene>
    <name evidence="2" type="ORF">GXW79_11900</name>
</gene>
<comment type="caution">
    <text evidence="2">The sequence shown here is derived from an EMBL/GenBank/DDBJ whole genome shotgun (WGS) entry which is preliminary data.</text>
</comment>
<evidence type="ECO:0000313" key="2">
    <source>
        <dbReference type="EMBL" id="MBR0655777.1"/>
    </source>
</evidence>
<proteinExistence type="predicted"/>
<dbReference type="SUPFAM" id="SSF53850">
    <property type="entry name" value="Periplasmic binding protein-like II"/>
    <property type="match status" value="1"/>
</dbReference>
<dbReference type="RefSeq" id="WP_211874613.1">
    <property type="nucleotide sequence ID" value="NZ_JAAEDH010000012.1"/>
</dbReference>
<evidence type="ECO:0000256" key="1">
    <source>
        <dbReference type="SAM" id="MobiDB-lite"/>
    </source>
</evidence>
<dbReference type="Proteomes" id="UP001196068">
    <property type="component" value="Unassembled WGS sequence"/>
</dbReference>
<reference evidence="2" key="2">
    <citation type="journal article" date="2021" name="Syst. Appl. Microbiol.">
        <title>Roseomonas hellenica sp. nov., isolated from roots of wild-growing Alkanna tinctoria.</title>
        <authorList>
            <person name="Rat A."/>
            <person name="Naranjo H.D."/>
            <person name="Lebbe L."/>
            <person name="Cnockaert M."/>
            <person name="Krigas N."/>
            <person name="Grigoriadou K."/>
            <person name="Maloupa E."/>
            <person name="Willems A."/>
        </authorList>
    </citation>
    <scope>NUCLEOTIDE SEQUENCE</scope>
    <source>
        <strain evidence="2">LMG 28251</strain>
    </source>
</reference>
<organism evidence="2 3">
    <name type="scientific">Plastoroseomonas arctica</name>
    <dbReference type="NCBI Taxonomy" id="1509237"/>
    <lineage>
        <taxon>Bacteria</taxon>
        <taxon>Pseudomonadati</taxon>
        <taxon>Pseudomonadota</taxon>
        <taxon>Alphaproteobacteria</taxon>
        <taxon>Acetobacterales</taxon>
        <taxon>Acetobacteraceae</taxon>
        <taxon>Plastoroseomonas</taxon>
    </lineage>
</organism>
<feature type="compositionally biased region" description="Polar residues" evidence="1">
    <location>
        <begin position="1"/>
        <end position="14"/>
    </location>
</feature>
<keyword evidence="3" id="KW-1185">Reference proteome</keyword>